<dbReference type="GO" id="GO:0043386">
    <property type="term" value="P:mycotoxin biosynthetic process"/>
    <property type="evidence" value="ECO:0007669"/>
    <property type="project" value="InterPro"/>
</dbReference>
<evidence type="ECO:0000256" key="2">
    <source>
        <dbReference type="SAM" id="Phobius"/>
    </source>
</evidence>
<evidence type="ECO:0000256" key="1">
    <source>
        <dbReference type="ARBA" id="ARBA00035112"/>
    </source>
</evidence>
<accession>A0A8H3IH87</accession>
<sequence length="284" mass="33076">MPAKMEAFEESLEQHRGLLEDMDTEEQSYRHKNKTLWYRIGKGIVYVILFAVYSLGLYHIATRRALAMDSELDIPVPGPLREAIQYEVIPLVPDNLDNAFAGDPRPEHDKAWSDILENMHIRFSSEEMKQVNKTSLEFKDGGSMVQLGAYHELHCVKWIRKWIHRDHYWPFLQGAMLGERKTHIEHCLELMRLNAMCRGSTDVTTFTWVGSQPRPISTTQHKCVNWEAFDAWNHERRVDLSDLSIFKDRPEPKDWELFDQDVRMGSKKGDTAGFEQLITGKISE</sequence>
<proteinExistence type="inferred from homology"/>
<reference evidence="3" key="1">
    <citation type="submission" date="2021-03" db="EMBL/GenBank/DDBJ databases">
        <authorList>
            <person name="Tagirdzhanova G."/>
        </authorList>
    </citation>
    <scope>NUCLEOTIDE SEQUENCE</scope>
</reference>
<dbReference type="AlphaFoldDB" id="A0A8H3IH87"/>
<keyword evidence="4" id="KW-1185">Reference proteome</keyword>
<gene>
    <name evidence="3" type="ORF">GOMPHAMPRED_001583</name>
</gene>
<dbReference type="EMBL" id="CAJPDQ010000013">
    <property type="protein sequence ID" value="CAF9918638.1"/>
    <property type="molecule type" value="Genomic_DNA"/>
</dbReference>
<comment type="similarity">
    <text evidence="1">Belongs to the ustYa family.</text>
</comment>
<organism evidence="3 4">
    <name type="scientific">Gomphillus americanus</name>
    <dbReference type="NCBI Taxonomy" id="1940652"/>
    <lineage>
        <taxon>Eukaryota</taxon>
        <taxon>Fungi</taxon>
        <taxon>Dikarya</taxon>
        <taxon>Ascomycota</taxon>
        <taxon>Pezizomycotina</taxon>
        <taxon>Lecanoromycetes</taxon>
        <taxon>OSLEUM clade</taxon>
        <taxon>Ostropomycetidae</taxon>
        <taxon>Ostropales</taxon>
        <taxon>Graphidaceae</taxon>
        <taxon>Gomphilloideae</taxon>
        <taxon>Gomphillus</taxon>
    </lineage>
</organism>
<name>A0A8H3IH87_9LECA</name>
<evidence type="ECO:0000313" key="3">
    <source>
        <dbReference type="EMBL" id="CAF9918638.1"/>
    </source>
</evidence>
<evidence type="ECO:0000313" key="4">
    <source>
        <dbReference type="Proteomes" id="UP000664169"/>
    </source>
</evidence>
<keyword evidence="2" id="KW-0812">Transmembrane</keyword>
<dbReference type="InterPro" id="IPR021765">
    <property type="entry name" value="UstYa-like"/>
</dbReference>
<keyword evidence="2" id="KW-0472">Membrane</keyword>
<comment type="caution">
    <text evidence="3">The sequence shown here is derived from an EMBL/GenBank/DDBJ whole genome shotgun (WGS) entry which is preliminary data.</text>
</comment>
<protein>
    <submittedName>
        <fullName evidence="3">Uncharacterized protein</fullName>
    </submittedName>
</protein>
<dbReference type="Pfam" id="PF11807">
    <property type="entry name" value="UstYa"/>
    <property type="match status" value="1"/>
</dbReference>
<feature type="transmembrane region" description="Helical" evidence="2">
    <location>
        <begin position="43"/>
        <end position="61"/>
    </location>
</feature>
<dbReference type="PANTHER" id="PTHR33365:SF7">
    <property type="entry name" value="TAT PATHWAY SIGNAL SEQUENCE"/>
    <property type="match status" value="1"/>
</dbReference>
<dbReference type="PANTHER" id="PTHR33365">
    <property type="entry name" value="YALI0B05434P"/>
    <property type="match status" value="1"/>
</dbReference>
<dbReference type="OrthoDB" id="3687641at2759"/>
<dbReference type="Proteomes" id="UP000664169">
    <property type="component" value="Unassembled WGS sequence"/>
</dbReference>
<keyword evidence="2" id="KW-1133">Transmembrane helix</keyword>